<dbReference type="OMA" id="RGENITW"/>
<dbReference type="AlphaFoldDB" id="A0A251TTJ8"/>
<dbReference type="InterPro" id="IPR002885">
    <property type="entry name" value="PPR_rpt"/>
</dbReference>
<evidence type="ECO:0000313" key="3">
    <source>
        <dbReference type="EMBL" id="KAF5790170.1"/>
    </source>
</evidence>
<dbReference type="FunFam" id="1.25.40.10:FF:000073">
    <property type="entry name" value="Pentatricopeptide repeat-containing protein chloroplastic"/>
    <property type="match status" value="1"/>
</dbReference>
<dbReference type="PANTHER" id="PTHR47926">
    <property type="entry name" value="PENTATRICOPEPTIDE REPEAT-CONTAINING PROTEIN"/>
    <property type="match status" value="1"/>
</dbReference>
<feature type="repeat" description="PPR" evidence="2">
    <location>
        <begin position="63"/>
        <end position="93"/>
    </location>
</feature>
<reference evidence="3" key="3">
    <citation type="submission" date="2020-06" db="EMBL/GenBank/DDBJ databases">
        <title>Helianthus annuus Genome sequencing and assembly Release 2.</title>
        <authorList>
            <person name="Gouzy J."/>
            <person name="Langlade N."/>
            <person name="Munos S."/>
        </authorList>
    </citation>
    <scope>NUCLEOTIDE SEQUENCE</scope>
    <source>
        <tissue evidence="3">Leaves</tissue>
    </source>
</reference>
<proteinExistence type="predicted"/>
<dbReference type="Gene3D" id="1.25.40.10">
    <property type="entry name" value="Tetratricopeptide repeat domain"/>
    <property type="match status" value="1"/>
</dbReference>
<reference evidence="4" key="2">
    <citation type="submission" date="2017-02" db="EMBL/GenBank/DDBJ databases">
        <title>Sunflower complete genome.</title>
        <authorList>
            <person name="Langlade N."/>
            <person name="Munos S."/>
        </authorList>
    </citation>
    <scope>NUCLEOTIDE SEQUENCE [LARGE SCALE GENOMIC DNA]</scope>
    <source>
        <tissue evidence="4">Leaves</tissue>
    </source>
</reference>
<dbReference type="Gramene" id="mRNA:HanXRQr2_Chr09g0379981">
    <property type="protein sequence ID" value="CDS:HanXRQr2_Chr09g0379981.1"/>
    <property type="gene ID" value="HanXRQr2_Chr09g0379981"/>
</dbReference>
<dbReference type="Pfam" id="PF01535">
    <property type="entry name" value="PPR"/>
    <property type="match status" value="2"/>
</dbReference>
<evidence type="ECO:0000313" key="4">
    <source>
        <dbReference type="EMBL" id="OTG14468.1"/>
    </source>
</evidence>
<dbReference type="Proteomes" id="UP000215914">
    <property type="component" value="Chromosome 9"/>
</dbReference>
<name>A0A251TTJ8_HELAN</name>
<evidence type="ECO:0000256" key="2">
    <source>
        <dbReference type="PROSITE-ProRule" id="PRU00708"/>
    </source>
</evidence>
<sequence>MQSGDSKKVVRMFYRMNSLDENLNIWPDAVSLCNILPAFVALRASMQGKEVHGYAVRTNLVKDLFVGNAIVDMYAKCGLIDDAHKVFKRMEVKDVVSWNAMVTGLSQIGRFEDPLALFEKMRGENITWSAMIAGYAQRGYGYEALDVFGQMVVFGSSEEVKRKTFLDFCIVYKEKGGVKILKFLFFFVNQKLVLLHRNKFMFTIFEINLVLILPVAKCLKHEAS</sequence>
<dbReference type="OrthoDB" id="9990610at2759"/>
<organism evidence="4 5">
    <name type="scientific">Helianthus annuus</name>
    <name type="common">Common sunflower</name>
    <dbReference type="NCBI Taxonomy" id="4232"/>
    <lineage>
        <taxon>Eukaryota</taxon>
        <taxon>Viridiplantae</taxon>
        <taxon>Streptophyta</taxon>
        <taxon>Embryophyta</taxon>
        <taxon>Tracheophyta</taxon>
        <taxon>Spermatophyta</taxon>
        <taxon>Magnoliopsida</taxon>
        <taxon>eudicotyledons</taxon>
        <taxon>Gunneridae</taxon>
        <taxon>Pentapetalae</taxon>
        <taxon>asterids</taxon>
        <taxon>campanulids</taxon>
        <taxon>Asterales</taxon>
        <taxon>Asteraceae</taxon>
        <taxon>Asteroideae</taxon>
        <taxon>Heliantheae alliance</taxon>
        <taxon>Heliantheae</taxon>
        <taxon>Helianthus</taxon>
    </lineage>
</organism>
<dbReference type="InterPro" id="IPR046960">
    <property type="entry name" value="PPR_At4g14850-like_plant"/>
</dbReference>
<dbReference type="GO" id="GO:0009451">
    <property type="term" value="P:RNA modification"/>
    <property type="evidence" value="ECO:0007669"/>
    <property type="project" value="InterPro"/>
</dbReference>
<evidence type="ECO:0000256" key="1">
    <source>
        <dbReference type="ARBA" id="ARBA00022737"/>
    </source>
</evidence>
<dbReference type="PANTHER" id="PTHR47926:SF354">
    <property type="entry name" value="REPEAT (PPR-LIKE) SUPERFAMILY PROTEIN, PUTATIVE-RELATED"/>
    <property type="match status" value="1"/>
</dbReference>
<dbReference type="GO" id="GO:0003723">
    <property type="term" value="F:RNA binding"/>
    <property type="evidence" value="ECO:0007669"/>
    <property type="project" value="InterPro"/>
</dbReference>
<dbReference type="NCBIfam" id="TIGR00756">
    <property type="entry name" value="PPR"/>
    <property type="match status" value="3"/>
</dbReference>
<protein>
    <submittedName>
        <fullName evidence="4">Putative pentatricopeptide repeat protein</fullName>
    </submittedName>
    <submittedName>
        <fullName evidence="3">Tetratricopeptide-like helical domain superfamily</fullName>
    </submittedName>
</protein>
<keyword evidence="1" id="KW-0677">Repeat</keyword>
<keyword evidence="5" id="KW-1185">Reference proteome</keyword>
<gene>
    <name evidence="4" type="ORF">HannXRQ_Chr09g0249721</name>
    <name evidence="3" type="ORF">HanXRQr2_Chr09g0379981</name>
</gene>
<evidence type="ECO:0000313" key="5">
    <source>
        <dbReference type="Proteomes" id="UP000215914"/>
    </source>
</evidence>
<dbReference type="InterPro" id="IPR011990">
    <property type="entry name" value="TPR-like_helical_dom_sf"/>
</dbReference>
<dbReference type="EMBL" id="CM007898">
    <property type="protein sequence ID" value="OTG14468.1"/>
    <property type="molecule type" value="Genomic_DNA"/>
</dbReference>
<dbReference type="InParanoid" id="A0A251TTJ8"/>
<reference evidence="3 5" key="1">
    <citation type="journal article" date="2017" name="Nature">
        <title>The sunflower genome provides insights into oil metabolism, flowering and Asterid evolution.</title>
        <authorList>
            <person name="Badouin H."/>
            <person name="Gouzy J."/>
            <person name="Grassa C.J."/>
            <person name="Murat F."/>
            <person name="Staton S.E."/>
            <person name="Cottret L."/>
            <person name="Lelandais-Briere C."/>
            <person name="Owens G.L."/>
            <person name="Carrere S."/>
            <person name="Mayjonade B."/>
            <person name="Legrand L."/>
            <person name="Gill N."/>
            <person name="Kane N.C."/>
            <person name="Bowers J.E."/>
            <person name="Hubner S."/>
            <person name="Bellec A."/>
            <person name="Berard A."/>
            <person name="Berges H."/>
            <person name="Blanchet N."/>
            <person name="Boniface M.C."/>
            <person name="Brunel D."/>
            <person name="Catrice O."/>
            <person name="Chaidir N."/>
            <person name="Claudel C."/>
            <person name="Donnadieu C."/>
            <person name="Faraut T."/>
            <person name="Fievet G."/>
            <person name="Helmstetter N."/>
            <person name="King M."/>
            <person name="Knapp S.J."/>
            <person name="Lai Z."/>
            <person name="Le Paslier M.C."/>
            <person name="Lippi Y."/>
            <person name="Lorenzon L."/>
            <person name="Mandel J.R."/>
            <person name="Marage G."/>
            <person name="Marchand G."/>
            <person name="Marquand E."/>
            <person name="Bret-Mestries E."/>
            <person name="Morien E."/>
            <person name="Nambeesan S."/>
            <person name="Nguyen T."/>
            <person name="Pegot-Espagnet P."/>
            <person name="Pouilly N."/>
            <person name="Raftis F."/>
            <person name="Sallet E."/>
            <person name="Schiex T."/>
            <person name="Thomas J."/>
            <person name="Vandecasteele C."/>
            <person name="Vares D."/>
            <person name="Vear F."/>
            <person name="Vautrin S."/>
            <person name="Crespi M."/>
            <person name="Mangin B."/>
            <person name="Burke J.M."/>
            <person name="Salse J."/>
            <person name="Munos S."/>
            <person name="Vincourt P."/>
            <person name="Rieseberg L.H."/>
            <person name="Langlade N.B."/>
        </authorList>
    </citation>
    <scope>NUCLEOTIDE SEQUENCE [LARGE SCALE GENOMIC DNA]</scope>
    <source>
        <strain evidence="5">cv. SF193</strain>
        <tissue evidence="3">Leaves</tissue>
    </source>
</reference>
<feature type="repeat" description="PPR" evidence="2">
    <location>
        <begin position="94"/>
        <end position="128"/>
    </location>
</feature>
<dbReference type="EMBL" id="MNCJ02000324">
    <property type="protein sequence ID" value="KAF5790170.1"/>
    <property type="molecule type" value="Genomic_DNA"/>
</dbReference>
<dbReference type="PROSITE" id="PS51375">
    <property type="entry name" value="PPR"/>
    <property type="match status" value="2"/>
</dbReference>
<accession>A0A251TTJ8</accession>